<accession>A0A914XFZ2</accession>
<evidence type="ECO:0000313" key="4">
    <source>
        <dbReference type="WBParaSite" id="PSAMB.scaffold788size41356.g8718.t1"/>
    </source>
</evidence>
<feature type="compositionally biased region" description="Polar residues" evidence="1">
    <location>
        <begin position="19"/>
        <end position="32"/>
    </location>
</feature>
<feature type="compositionally biased region" description="Basic and acidic residues" evidence="1">
    <location>
        <begin position="1"/>
        <end position="17"/>
    </location>
</feature>
<dbReference type="SUPFAM" id="SSF53474">
    <property type="entry name" value="alpha/beta-Hydrolases"/>
    <property type="match status" value="1"/>
</dbReference>
<keyword evidence="2" id="KW-1133">Transmembrane helix</keyword>
<dbReference type="Pfam" id="PF01674">
    <property type="entry name" value="Lipase_2"/>
    <property type="match status" value="1"/>
</dbReference>
<evidence type="ECO:0000313" key="3">
    <source>
        <dbReference type="Proteomes" id="UP000887566"/>
    </source>
</evidence>
<dbReference type="GO" id="GO:0016042">
    <property type="term" value="P:lipid catabolic process"/>
    <property type="evidence" value="ECO:0007669"/>
    <property type="project" value="InterPro"/>
</dbReference>
<keyword evidence="3" id="KW-1185">Reference proteome</keyword>
<sequence length="357" mass="39215">MRTDVKGHRDAAQHPRQDGPTQMFRSTQKGESSSWLVPNFRRSINRRLFNGDAFSTGPSKMSSRRFLAYALLFIVHLITPSGAEFTADFNDWLTQNFGSDVQKTLERKDIPGNAGSMGGKTTRDEQLVNNPVIFVHGVSDYARGRLGHVARHLLGRGHKGSEIYGTTYADGPQGDALRWAQYSMKCAYVKQVRALIVAVRLYTGRAVDVIGYSLGVVVSRKAILGGVCVDTGEYLGQPLTRYVDTYIGVAGPNHGVPGCVLPVLPVCNQITGLYAGTCPNSSKYLQDINAVAGYEGQNRYTIFSKSDITVGYKVCGVETGSIAGQTRQFVFERQNHDQILSDTAELQRKLLTNHSDQ</sequence>
<dbReference type="AlphaFoldDB" id="A0A914XFZ2"/>
<keyword evidence="2" id="KW-0472">Membrane</keyword>
<feature type="transmembrane region" description="Helical" evidence="2">
    <location>
        <begin position="66"/>
        <end position="83"/>
    </location>
</feature>
<keyword evidence="2" id="KW-0812">Transmembrane</keyword>
<proteinExistence type="predicted"/>
<name>A0A914XFZ2_9BILA</name>
<dbReference type="WBParaSite" id="PSAMB.scaffold788size41356.g8718.t1">
    <property type="protein sequence ID" value="PSAMB.scaffold788size41356.g8718.t1"/>
    <property type="gene ID" value="PSAMB.scaffold788size41356.g8718"/>
</dbReference>
<protein>
    <submittedName>
        <fullName evidence="4">Lipase</fullName>
    </submittedName>
</protein>
<evidence type="ECO:0000256" key="1">
    <source>
        <dbReference type="SAM" id="MobiDB-lite"/>
    </source>
</evidence>
<dbReference type="Gene3D" id="3.40.50.1820">
    <property type="entry name" value="alpha/beta hydrolase"/>
    <property type="match status" value="1"/>
</dbReference>
<dbReference type="InterPro" id="IPR002918">
    <property type="entry name" value="Lipase_EstA/Esterase_EstB"/>
</dbReference>
<feature type="region of interest" description="Disordered" evidence="1">
    <location>
        <begin position="1"/>
        <end position="32"/>
    </location>
</feature>
<reference evidence="4" key="1">
    <citation type="submission" date="2022-11" db="UniProtKB">
        <authorList>
            <consortium name="WormBaseParasite"/>
        </authorList>
    </citation>
    <scope>IDENTIFICATION</scope>
</reference>
<dbReference type="InterPro" id="IPR029058">
    <property type="entry name" value="AB_hydrolase_fold"/>
</dbReference>
<dbReference type="PANTHER" id="PTHR32015">
    <property type="entry name" value="FASTING INDUCED LIPASE"/>
    <property type="match status" value="1"/>
</dbReference>
<evidence type="ECO:0000256" key="2">
    <source>
        <dbReference type="SAM" id="Phobius"/>
    </source>
</evidence>
<dbReference type="Proteomes" id="UP000887566">
    <property type="component" value="Unplaced"/>
</dbReference>
<organism evidence="3 4">
    <name type="scientific">Plectus sambesii</name>
    <dbReference type="NCBI Taxonomy" id="2011161"/>
    <lineage>
        <taxon>Eukaryota</taxon>
        <taxon>Metazoa</taxon>
        <taxon>Ecdysozoa</taxon>
        <taxon>Nematoda</taxon>
        <taxon>Chromadorea</taxon>
        <taxon>Plectida</taxon>
        <taxon>Plectina</taxon>
        <taxon>Plectoidea</taxon>
        <taxon>Plectidae</taxon>
        <taxon>Plectus</taxon>
    </lineage>
</organism>
<dbReference type="GO" id="GO:0016298">
    <property type="term" value="F:lipase activity"/>
    <property type="evidence" value="ECO:0007669"/>
    <property type="project" value="TreeGrafter"/>
</dbReference>
<dbReference type="PANTHER" id="PTHR32015:SF5">
    <property type="entry name" value="LIPASE RELATED"/>
    <property type="match status" value="1"/>
</dbReference>